<comment type="caution">
    <text evidence="2">The sequence shown here is derived from an EMBL/GenBank/DDBJ whole genome shotgun (WGS) entry which is preliminary data.</text>
</comment>
<dbReference type="SUPFAM" id="SSF47240">
    <property type="entry name" value="Ferritin-like"/>
    <property type="match status" value="1"/>
</dbReference>
<feature type="domain" description="TRASH" evidence="1">
    <location>
        <begin position="4"/>
        <end position="42"/>
    </location>
</feature>
<dbReference type="InterPro" id="IPR012348">
    <property type="entry name" value="RNR-like"/>
</dbReference>
<dbReference type="InterPro" id="IPR009078">
    <property type="entry name" value="Ferritin-like_SF"/>
</dbReference>
<dbReference type="SMART" id="SM00746">
    <property type="entry name" value="TRASH"/>
    <property type="match status" value="1"/>
</dbReference>
<organism evidence="2 3">
    <name type="scientific">Halosimplex aquaticum</name>
    <dbReference type="NCBI Taxonomy" id="3026162"/>
    <lineage>
        <taxon>Archaea</taxon>
        <taxon>Methanobacteriati</taxon>
        <taxon>Methanobacteriota</taxon>
        <taxon>Stenosarchaea group</taxon>
        <taxon>Halobacteria</taxon>
        <taxon>Halobacteriales</taxon>
        <taxon>Haloarculaceae</taxon>
        <taxon>Halosimplex</taxon>
    </lineage>
</organism>
<accession>A0ABD5XZ79</accession>
<dbReference type="InterPro" id="IPR011017">
    <property type="entry name" value="TRASH_dom"/>
</dbReference>
<dbReference type="Gene3D" id="1.10.620.20">
    <property type="entry name" value="Ribonucleotide Reductase, subunit A"/>
    <property type="match status" value="1"/>
</dbReference>
<dbReference type="EMBL" id="JBHTAS010000001">
    <property type="protein sequence ID" value="MFC7139936.1"/>
    <property type="molecule type" value="Genomic_DNA"/>
</dbReference>
<evidence type="ECO:0000313" key="2">
    <source>
        <dbReference type="EMBL" id="MFC7139936.1"/>
    </source>
</evidence>
<name>A0ABD5XZ79_9EURY</name>
<dbReference type="InterPro" id="IPR007029">
    <property type="entry name" value="YHS_dom"/>
</dbReference>
<reference evidence="2 3" key="1">
    <citation type="journal article" date="2019" name="Int. J. Syst. Evol. Microbiol.">
        <title>The Global Catalogue of Microorganisms (GCM) 10K type strain sequencing project: providing services to taxonomists for standard genome sequencing and annotation.</title>
        <authorList>
            <consortium name="The Broad Institute Genomics Platform"/>
            <consortium name="The Broad Institute Genome Sequencing Center for Infectious Disease"/>
            <person name="Wu L."/>
            <person name="Ma J."/>
        </authorList>
    </citation>
    <scope>NUCLEOTIDE SEQUENCE [LARGE SCALE GENOMIC DNA]</scope>
    <source>
        <strain evidence="2 3">XZYJT29</strain>
    </source>
</reference>
<dbReference type="Pfam" id="PF04945">
    <property type="entry name" value="YHS"/>
    <property type="match status" value="1"/>
</dbReference>
<gene>
    <name evidence="2" type="ORF">ACFQMA_08825</name>
</gene>
<dbReference type="RefSeq" id="WP_328518186.1">
    <property type="nucleotide sequence ID" value="NZ_CP118158.1"/>
</dbReference>
<protein>
    <submittedName>
        <fullName evidence="2">YHS domain-containing protein</fullName>
    </submittedName>
</protein>
<sequence>MPNDPVCGMQLTTDEAVASIRYDEATYYFCSEECRERFESRPAVYTE</sequence>
<evidence type="ECO:0000259" key="1">
    <source>
        <dbReference type="SMART" id="SM00746"/>
    </source>
</evidence>
<dbReference type="Proteomes" id="UP001596432">
    <property type="component" value="Unassembled WGS sequence"/>
</dbReference>
<keyword evidence="3" id="KW-1185">Reference proteome</keyword>
<dbReference type="AlphaFoldDB" id="A0ABD5XZ79"/>
<proteinExistence type="predicted"/>
<dbReference type="GeneID" id="78820206"/>
<evidence type="ECO:0000313" key="3">
    <source>
        <dbReference type="Proteomes" id="UP001596432"/>
    </source>
</evidence>